<keyword evidence="2" id="KW-1185">Reference proteome</keyword>
<evidence type="ECO:0000313" key="1">
    <source>
        <dbReference type="EMBL" id="TGD23774.1"/>
    </source>
</evidence>
<organism evidence="1 2">
    <name type="scientific">Companilactobacillus suantsaicola</name>
    <dbReference type="NCBI Taxonomy" id="2487723"/>
    <lineage>
        <taxon>Bacteria</taxon>
        <taxon>Bacillati</taxon>
        <taxon>Bacillota</taxon>
        <taxon>Bacilli</taxon>
        <taxon>Lactobacillales</taxon>
        <taxon>Lactobacillaceae</taxon>
        <taxon>Companilactobacillus</taxon>
    </lineage>
</organism>
<protein>
    <submittedName>
        <fullName evidence="1">Isopeptide-forming domain-containing fimbrial protein</fullName>
    </submittedName>
</protein>
<evidence type="ECO:0000313" key="2">
    <source>
        <dbReference type="Proteomes" id="UP000298021"/>
    </source>
</evidence>
<accession>A0A4Z0JNK7</accession>
<reference evidence="1 2" key="1">
    <citation type="submission" date="2018-10" db="EMBL/GenBank/DDBJ databases">
        <title>Lactobacillus sp. R7 and Lactobacillus sp. R19 isolated from fermented mustard green product of Taiwan.</title>
        <authorList>
            <person name="Lin S.-T."/>
        </authorList>
    </citation>
    <scope>NUCLEOTIDE SEQUENCE [LARGE SCALE GENOMIC DNA]</scope>
    <source>
        <strain evidence="1 2">BCRC 81127</strain>
    </source>
</reference>
<comment type="caution">
    <text evidence="1">The sequence shown here is derived from an EMBL/GenBank/DDBJ whole genome shotgun (WGS) entry which is preliminary data.</text>
</comment>
<dbReference type="RefSeq" id="WP_135372061.1">
    <property type="nucleotide sequence ID" value="NZ_RKLY01000009.1"/>
</dbReference>
<dbReference type="OrthoDB" id="2311396at2"/>
<dbReference type="Proteomes" id="UP000298021">
    <property type="component" value="Unassembled WGS sequence"/>
</dbReference>
<dbReference type="AlphaFoldDB" id="A0A4Z0JNK7"/>
<proteinExistence type="predicted"/>
<sequence length="858" mass="93227">MKNSQLRVILFPLLFLAMFIIVGTQSLTKVNADSQAETVAIMKKINDGISNWDYKTQYTNPKNVIGKIPIGDGLSLDYTFGAAQNQNGTVMAGDNTIATDHKISQGLQTYSKINIFLEHNNQYYGIIHQNKNAYIGTGGQPYTASDSSLDFAVVTGSLTLSGANYGVMGQTSNKVFATGTDSKQRTVLKIGGKLNNPSNMYAEVVLRPNPSGAPIVQRELYLYNNTSNDMKMFQVYFGEDTALGKDPSIVDDVPLYAIGNDEGLYMYDTQTPSNSGSKLYVTNNVADGFNSYMGKAYVDSGLWNLKGFAEIYNGGQIANPNLKYKDTTNGDNGRPAGSKLLFGTTENSNIVYPVVNGRNGDKLQDSAYTLRWPLATEDNPLKPGQTAHYASTMGATLAGYPIPSVSKTYTNENPHADGLVHIGDRLKFTLKAKNDGLKSNWSLTDIRDALPKGLDIDTSSINYKWTEMTTGGSDQHQKDTEKTIASGTIPSMYVTSNSLGDTLDYTPTNTVLKEKDQYYVTFYATVNNKAPFSVDSSKNLVNEASFTGFNADTNKDNKTFTASVNIPILTTGFNYSFTNQVRNVTTDPTGTFDSEVDAHQGDIVEFKSTFTGTQDIAAQSIYTNILNNSDLSLISGSVFLNGAMQPDSIGKGIYLSKTTATNSNTIMFRAKVNKSTSGTIENRANMNSVTSSSGTFNNLLSDKASINVQEDIPSTSFVEVPEFIDFGSINSTGNERMLTNKQTKGNLIVSHSAETPFEVLVSYDNNGDQAINNGNEKLVQDNGLSLMLNNNANESQDKWTPLSQAGVPIANKDFTGSSDELDLTKYVGLDKWKLRVPGTAQSGKYSGQVTWTIADTVS</sequence>
<dbReference type="EMBL" id="RKLY01000009">
    <property type="protein sequence ID" value="TGD23774.1"/>
    <property type="molecule type" value="Genomic_DNA"/>
</dbReference>
<name>A0A4Z0JNK7_9LACO</name>
<gene>
    <name evidence="1" type="ORF">EGT49_04865</name>
</gene>